<feature type="compositionally biased region" description="Polar residues" evidence="1">
    <location>
        <begin position="293"/>
        <end position="311"/>
    </location>
</feature>
<protein>
    <submittedName>
        <fullName evidence="2">Uncharacterized protein</fullName>
    </submittedName>
</protein>
<organism evidence="2 3">
    <name type="scientific">Ascobolus immersus RN42</name>
    <dbReference type="NCBI Taxonomy" id="1160509"/>
    <lineage>
        <taxon>Eukaryota</taxon>
        <taxon>Fungi</taxon>
        <taxon>Dikarya</taxon>
        <taxon>Ascomycota</taxon>
        <taxon>Pezizomycotina</taxon>
        <taxon>Pezizomycetes</taxon>
        <taxon>Pezizales</taxon>
        <taxon>Ascobolaceae</taxon>
        <taxon>Ascobolus</taxon>
    </lineage>
</organism>
<dbReference type="EMBL" id="ML119785">
    <property type="protein sequence ID" value="RPA74603.1"/>
    <property type="molecule type" value="Genomic_DNA"/>
</dbReference>
<feature type="compositionally biased region" description="Polar residues" evidence="1">
    <location>
        <begin position="342"/>
        <end position="366"/>
    </location>
</feature>
<sequence>MVLSKLFFQLSRIYTGVKDMADQLDQYMDPGAPDYFDELANAMERRLYDHRIRREMAANRMLKDNSLTEQTVDQTGVDYVFTDKVALDGDTKPTLTDMERRRIEDFTGYTIDDTYVVTFWRTLCRDRPKSLGGLVKGILGKERTRLSCSQYRHKLENRDNFWIAYDQNLVDNKEGGIDWKFGSIRSFVLVKSLVNDSRRFLILVDMLTDVKEFEFGGTVFIYTRRVNGHTKRRTRLVIIDTEHIVEQVGLVQSGDKSFIVGKDWICWRGSDYDSFEYGASADDSTPHPENSHARSQSQTRSHGQSRAQSHGQSRARSHAQSQSQSHDQSQNLSRARSHARSQTRSQAQMGANGHNVGNTSGASSGACTDGHSRAAEDNYKPAYWSSDDEYFE</sequence>
<evidence type="ECO:0000313" key="2">
    <source>
        <dbReference type="EMBL" id="RPA74603.1"/>
    </source>
</evidence>
<dbReference type="Proteomes" id="UP000275078">
    <property type="component" value="Unassembled WGS sequence"/>
</dbReference>
<feature type="compositionally biased region" description="Basic and acidic residues" evidence="1">
    <location>
        <begin position="370"/>
        <end position="379"/>
    </location>
</feature>
<name>A0A3N4HLA8_ASCIM</name>
<keyword evidence="3" id="KW-1185">Reference proteome</keyword>
<accession>A0A3N4HLA8</accession>
<reference evidence="2 3" key="1">
    <citation type="journal article" date="2018" name="Nat. Ecol. Evol.">
        <title>Pezizomycetes genomes reveal the molecular basis of ectomycorrhizal truffle lifestyle.</title>
        <authorList>
            <person name="Murat C."/>
            <person name="Payen T."/>
            <person name="Noel B."/>
            <person name="Kuo A."/>
            <person name="Morin E."/>
            <person name="Chen J."/>
            <person name="Kohler A."/>
            <person name="Krizsan K."/>
            <person name="Balestrini R."/>
            <person name="Da Silva C."/>
            <person name="Montanini B."/>
            <person name="Hainaut M."/>
            <person name="Levati E."/>
            <person name="Barry K.W."/>
            <person name="Belfiori B."/>
            <person name="Cichocki N."/>
            <person name="Clum A."/>
            <person name="Dockter R.B."/>
            <person name="Fauchery L."/>
            <person name="Guy J."/>
            <person name="Iotti M."/>
            <person name="Le Tacon F."/>
            <person name="Lindquist E.A."/>
            <person name="Lipzen A."/>
            <person name="Malagnac F."/>
            <person name="Mello A."/>
            <person name="Molinier V."/>
            <person name="Miyauchi S."/>
            <person name="Poulain J."/>
            <person name="Riccioni C."/>
            <person name="Rubini A."/>
            <person name="Sitrit Y."/>
            <person name="Splivallo R."/>
            <person name="Traeger S."/>
            <person name="Wang M."/>
            <person name="Zifcakova L."/>
            <person name="Wipf D."/>
            <person name="Zambonelli A."/>
            <person name="Paolocci F."/>
            <person name="Nowrousian M."/>
            <person name="Ottonello S."/>
            <person name="Baldrian P."/>
            <person name="Spatafora J.W."/>
            <person name="Henrissat B."/>
            <person name="Nagy L.G."/>
            <person name="Aury J.M."/>
            <person name="Wincker P."/>
            <person name="Grigoriev I.V."/>
            <person name="Bonfante P."/>
            <person name="Martin F.M."/>
        </authorList>
    </citation>
    <scope>NUCLEOTIDE SEQUENCE [LARGE SCALE GENOMIC DNA]</scope>
    <source>
        <strain evidence="2 3">RN42</strain>
    </source>
</reference>
<feature type="region of interest" description="Disordered" evidence="1">
    <location>
        <begin position="278"/>
        <end position="392"/>
    </location>
</feature>
<evidence type="ECO:0000256" key="1">
    <source>
        <dbReference type="SAM" id="MobiDB-lite"/>
    </source>
</evidence>
<feature type="compositionally biased region" description="Low complexity" evidence="1">
    <location>
        <begin position="312"/>
        <end position="330"/>
    </location>
</feature>
<gene>
    <name evidence="2" type="ORF">BJ508DRAFT_312706</name>
</gene>
<evidence type="ECO:0000313" key="3">
    <source>
        <dbReference type="Proteomes" id="UP000275078"/>
    </source>
</evidence>
<dbReference type="AlphaFoldDB" id="A0A3N4HLA8"/>
<proteinExistence type="predicted"/>